<keyword evidence="4 7" id="KW-0812">Transmembrane</keyword>
<dbReference type="eggNOG" id="COG1008">
    <property type="taxonomic scope" value="Bacteria"/>
</dbReference>
<dbReference type="eggNOG" id="COG0651">
    <property type="taxonomic scope" value="Bacteria"/>
</dbReference>
<feature type="transmembrane region" description="Helical" evidence="8">
    <location>
        <begin position="850"/>
        <end position="875"/>
    </location>
</feature>
<feature type="transmembrane region" description="Helical" evidence="8">
    <location>
        <begin position="114"/>
        <end position="132"/>
    </location>
</feature>
<dbReference type="STRING" id="309798.COPRO5265_0924"/>
<feature type="transmembrane region" description="Helical" evidence="8">
    <location>
        <begin position="9"/>
        <end position="30"/>
    </location>
</feature>
<feature type="transmembrane region" description="Helical" evidence="8">
    <location>
        <begin position="545"/>
        <end position="569"/>
    </location>
</feature>
<dbReference type="GO" id="GO:0008137">
    <property type="term" value="F:NADH dehydrogenase (ubiquinone) activity"/>
    <property type="evidence" value="ECO:0007669"/>
    <property type="project" value="InterPro"/>
</dbReference>
<feature type="transmembrane region" description="Helical" evidence="8">
    <location>
        <begin position="505"/>
        <end position="538"/>
    </location>
</feature>
<evidence type="ECO:0000256" key="8">
    <source>
        <dbReference type="SAM" id="Phobius"/>
    </source>
</evidence>
<reference evidence="10 11" key="2">
    <citation type="journal article" date="2014" name="Genome Announc.">
        <title>Complete Genome Sequence of Coprothermobacter proteolyticus DSM 5265.</title>
        <authorList>
            <person name="Alexiev A."/>
            <person name="Coil D.A."/>
            <person name="Badger J.H."/>
            <person name="Enticknap J."/>
            <person name="Ward N."/>
            <person name="Robb F.T."/>
            <person name="Eisen J.A."/>
        </authorList>
    </citation>
    <scope>NUCLEOTIDE SEQUENCE [LARGE SCALE GENOMIC DNA]</scope>
    <source>
        <strain evidence="11">ATCC 35245 / DSM 5265 / OCM 4 / BT</strain>
    </source>
</reference>
<feature type="transmembrane region" description="Helical" evidence="8">
    <location>
        <begin position="78"/>
        <end position="102"/>
    </location>
</feature>
<feature type="transmembrane region" description="Helical" evidence="8">
    <location>
        <begin position="636"/>
        <end position="654"/>
    </location>
</feature>
<keyword evidence="6 8" id="KW-0472">Membrane</keyword>
<dbReference type="AlphaFoldDB" id="B5Y906"/>
<feature type="transmembrane region" description="Helical" evidence="8">
    <location>
        <begin position="36"/>
        <end position="57"/>
    </location>
</feature>
<feature type="domain" description="NADH:quinone oxidoreductase/Mrp antiporter transmembrane" evidence="9">
    <location>
        <begin position="645"/>
        <end position="861"/>
    </location>
</feature>
<feature type="transmembrane region" description="Helical" evidence="8">
    <location>
        <begin position="452"/>
        <end position="471"/>
    </location>
</feature>
<dbReference type="RefSeq" id="WP_012544061.1">
    <property type="nucleotide sequence ID" value="NC_011295.1"/>
</dbReference>
<evidence type="ECO:0000313" key="10">
    <source>
        <dbReference type="EMBL" id="ACI17409.1"/>
    </source>
</evidence>
<dbReference type="KEGG" id="cpo:COPRO5265_0924"/>
<feature type="transmembrane region" description="Helical" evidence="8">
    <location>
        <begin position="1004"/>
        <end position="1023"/>
    </location>
</feature>
<dbReference type="InterPro" id="IPR003918">
    <property type="entry name" value="NADH_UbQ_OxRdtase"/>
</dbReference>
<comment type="similarity">
    <text evidence="2">Belongs to the CPA3 antiporters (TC 2.A.63) subunit D family.</text>
</comment>
<feature type="transmembrane region" description="Helical" evidence="8">
    <location>
        <begin position="209"/>
        <end position="229"/>
    </location>
</feature>
<proteinExistence type="inferred from homology"/>
<dbReference type="PANTHER" id="PTHR42703:SF1">
    <property type="entry name" value="NA(+)_H(+) ANTIPORTER SUBUNIT D1"/>
    <property type="match status" value="1"/>
</dbReference>
<feature type="transmembrane region" description="Helical" evidence="8">
    <location>
        <begin position="778"/>
        <end position="800"/>
    </location>
</feature>
<evidence type="ECO:0000256" key="6">
    <source>
        <dbReference type="ARBA" id="ARBA00023136"/>
    </source>
</evidence>
<feature type="transmembrane region" description="Helical" evidence="8">
    <location>
        <begin position="660"/>
        <end position="680"/>
    </location>
</feature>
<dbReference type="EMBL" id="CP001145">
    <property type="protein sequence ID" value="ACI17409.1"/>
    <property type="molecule type" value="Genomic_DNA"/>
</dbReference>
<dbReference type="InterPro" id="IPR001750">
    <property type="entry name" value="ND/Mrp_TM"/>
</dbReference>
<feature type="transmembrane region" description="Helical" evidence="8">
    <location>
        <begin position="912"/>
        <end position="931"/>
    </location>
</feature>
<reference evidence="11" key="1">
    <citation type="submission" date="2008-08" db="EMBL/GenBank/DDBJ databases">
        <title>The complete genome sequence of Coprothermobacter proteolyticus strain ATCC 5245 / DSM 5265 / BT.</title>
        <authorList>
            <person name="Dodson R.J."/>
            <person name="Durkin A.S."/>
            <person name="Wu M."/>
            <person name="Eisen J."/>
            <person name="Sutton G."/>
        </authorList>
    </citation>
    <scope>NUCLEOTIDE SEQUENCE [LARGE SCALE GENOMIC DNA]</scope>
    <source>
        <strain evidence="11">ATCC 35245 / DSM 5265 / OCM 4 / BT</strain>
    </source>
</reference>
<keyword evidence="5 8" id="KW-1133">Transmembrane helix</keyword>
<feature type="transmembrane region" description="Helical" evidence="8">
    <location>
        <begin position="718"/>
        <end position="739"/>
    </location>
</feature>
<evidence type="ECO:0000256" key="5">
    <source>
        <dbReference type="ARBA" id="ARBA00022989"/>
    </source>
</evidence>
<feature type="transmembrane region" description="Helical" evidence="8">
    <location>
        <begin position="412"/>
        <end position="431"/>
    </location>
</feature>
<feature type="transmembrane region" description="Helical" evidence="8">
    <location>
        <begin position="320"/>
        <end position="340"/>
    </location>
</feature>
<feature type="domain" description="NADH:quinone oxidoreductase/Mrp antiporter transmembrane" evidence="9">
    <location>
        <begin position="134"/>
        <end position="422"/>
    </location>
</feature>
<evidence type="ECO:0000256" key="2">
    <source>
        <dbReference type="ARBA" id="ARBA00005346"/>
    </source>
</evidence>
<accession>B5Y906</accession>
<sequence length="1024" mass="110520">MTWQTYQPAALLIGIPLVVAFLLPFINLLFGKRKFLATFVGVGLALFQLLFGLLVVLPKAMDKPIFVFMSGFKPPLGIALWIDVFGAGLSMLLWFIALAAFIYNLSYLHVHDEMRFIILTILMVTGATGVSLTNDLFNMYVFLEIASISAYALVNAYRTAETAEASMKYLILGSVATSFVLFALILIYQGTRSLNMWDISFKIGSMPTGTLWLAIASLFVGFGVEGAIWPLNSWLPDAHPAAPASISALLSGAVIKIGILAMVRFMYIVFTGAIATTKQFSVFLMVIAALTVLVGEFSAYRQHDVKRLLAFSSTAQVGYMVLGIFSGSPIGFVGGILHVFGHGLSKALAFLLSGEITDKVPDRDLNKAGGSLSGISTAYSNLVAVLGLSSMPPFLTFFSKLFIIIGLVQRQFYWAAAVLAIGSIVEASYYGSYLAITSGSPLKWDRVSWRTVGYILLASGLVAISFLSPFVDNFSQGLLNFTAGTQMGFDHAVFNVAEWLINNGWMWLCIVALFILANLSLHAVGYAGLLISVLVLVFPQNAAELLGLSAGSVTSTILLGLLAVGSAVLSMVCLSGTGWGKNKSFQINAALLGFISLLWLISSNSLLSTLVAWEVLSWSGLMMVVGEGNRELASSYYGWAMASGLAFMFAVAGQALGQNWWLLALTLGVLIKLGMFGFHGWMIKVYGESSPVVGAVFSGILSLGAVVVTFKYGVENYLMFPVVILAGVQIIYGGLIALGKENLREILAYSSLSNMGFLIIAIFLSSKALQGAGLGSNAIVSYAPFIFAVAYALFESVLFLGTSYQRSNKGVLLSLSVVVASLASAAMPLTSGFLAKWSVYMSSIYAFSPLLTAVLMLGTILSIAYTAKWFILWLGSTSVTKRGVENVSLLVGALALIGTSFIQLGISWTGAFFWIVLLTLLATIVMLVPFFRKARQEGEVYTGSALFEPERATMQFEDLFYPYGLWLSKAAAHALEAGYTYLTSFFDFMADVVRSTYTGVINDYATYIVIFFIAAFVIGRGWLM</sequence>
<protein>
    <submittedName>
        <fullName evidence="10">Membrane bound hydrogenase, MbxH subunit</fullName>
    </submittedName>
</protein>
<feature type="transmembrane region" description="Helical" evidence="8">
    <location>
        <begin position="589"/>
        <end position="616"/>
    </location>
</feature>
<dbReference type="HOGENOM" id="CLU_295395_0_0_9"/>
<dbReference type="PANTHER" id="PTHR42703">
    <property type="entry name" value="NADH DEHYDROGENASE"/>
    <property type="match status" value="1"/>
</dbReference>
<feature type="transmembrane region" description="Helical" evidence="8">
    <location>
        <begin position="382"/>
        <end position="406"/>
    </location>
</feature>
<dbReference type="Proteomes" id="UP000001732">
    <property type="component" value="Chromosome"/>
</dbReference>
<evidence type="ECO:0000256" key="1">
    <source>
        <dbReference type="ARBA" id="ARBA00004651"/>
    </source>
</evidence>
<comment type="subcellular location">
    <subcellularLocation>
        <location evidence="1">Cell membrane</location>
        <topology evidence="1">Multi-pass membrane protein</topology>
    </subcellularLocation>
    <subcellularLocation>
        <location evidence="7">Membrane</location>
        <topology evidence="7">Multi-pass membrane protein</topology>
    </subcellularLocation>
</comment>
<evidence type="ECO:0000313" key="11">
    <source>
        <dbReference type="Proteomes" id="UP000001732"/>
    </source>
</evidence>
<dbReference type="GO" id="GO:0042773">
    <property type="term" value="P:ATP synthesis coupled electron transport"/>
    <property type="evidence" value="ECO:0007669"/>
    <property type="project" value="InterPro"/>
</dbReference>
<keyword evidence="3" id="KW-1003">Cell membrane</keyword>
<feature type="transmembrane region" description="Helical" evidence="8">
    <location>
        <begin position="746"/>
        <end position="766"/>
    </location>
</feature>
<dbReference type="GO" id="GO:0005886">
    <property type="term" value="C:plasma membrane"/>
    <property type="evidence" value="ECO:0007669"/>
    <property type="project" value="UniProtKB-SubCell"/>
</dbReference>
<feature type="transmembrane region" description="Helical" evidence="8">
    <location>
        <begin position="139"/>
        <end position="157"/>
    </location>
</feature>
<evidence type="ECO:0000256" key="7">
    <source>
        <dbReference type="RuleBase" id="RU000320"/>
    </source>
</evidence>
<feature type="transmembrane region" description="Helical" evidence="8">
    <location>
        <begin position="887"/>
        <end position="906"/>
    </location>
</feature>
<dbReference type="Pfam" id="PF00361">
    <property type="entry name" value="Proton_antipo_M"/>
    <property type="match status" value="2"/>
</dbReference>
<organism evidence="10 11">
    <name type="scientific">Coprothermobacter proteolyticus (strain ATCC 35245 / DSM 5265 / OCM 4 / BT)</name>
    <dbReference type="NCBI Taxonomy" id="309798"/>
    <lineage>
        <taxon>Bacteria</taxon>
        <taxon>Pseudomonadati</taxon>
        <taxon>Coprothermobacterota</taxon>
        <taxon>Coprothermobacteria</taxon>
        <taxon>Coprothermobacterales</taxon>
        <taxon>Coprothermobacteraceae</taxon>
        <taxon>Coprothermobacter</taxon>
    </lineage>
</organism>
<evidence type="ECO:0000256" key="3">
    <source>
        <dbReference type="ARBA" id="ARBA00022475"/>
    </source>
</evidence>
<name>B5Y906_COPPD</name>
<feature type="transmembrane region" description="Helical" evidence="8">
    <location>
        <begin position="282"/>
        <end position="300"/>
    </location>
</feature>
<dbReference type="PRINTS" id="PR01437">
    <property type="entry name" value="NUOXDRDTASE4"/>
</dbReference>
<dbReference type="OrthoDB" id="9811718at2"/>
<keyword evidence="11" id="KW-1185">Reference proteome</keyword>
<feature type="transmembrane region" description="Helical" evidence="8">
    <location>
        <begin position="169"/>
        <end position="188"/>
    </location>
</feature>
<evidence type="ECO:0000256" key="4">
    <source>
        <dbReference type="ARBA" id="ARBA00022692"/>
    </source>
</evidence>
<feature type="transmembrane region" description="Helical" evidence="8">
    <location>
        <begin position="249"/>
        <end position="270"/>
    </location>
</feature>
<dbReference type="InterPro" id="IPR050586">
    <property type="entry name" value="CPA3_Na-H_Antiporter_D"/>
</dbReference>
<evidence type="ECO:0000259" key="9">
    <source>
        <dbReference type="Pfam" id="PF00361"/>
    </source>
</evidence>
<feature type="transmembrane region" description="Helical" evidence="8">
    <location>
        <begin position="812"/>
        <end position="830"/>
    </location>
</feature>
<gene>
    <name evidence="10" type="ordered locus">COPRO5265_0924</name>
</gene>